<name>A0ABD0KX25_9CAEN</name>
<evidence type="ECO:0000313" key="2">
    <source>
        <dbReference type="Proteomes" id="UP001519460"/>
    </source>
</evidence>
<keyword evidence="2" id="KW-1185">Reference proteome</keyword>
<accession>A0ABD0KX25</accession>
<protein>
    <submittedName>
        <fullName evidence="1">Uncharacterized protein</fullName>
    </submittedName>
</protein>
<dbReference type="EMBL" id="JACVVK020000112">
    <property type="protein sequence ID" value="KAK7491647.1"/>
    <property type="molecule type" value="Genomic_DNA"/>
</dbReference>
<reference evidence="1 2" key="1">
    <citation type="journal article" date="2023" name="Sci. Data">
        <title>Genome assembly of the Korean intertidal mud-creeper Batillaria attramentaria.</title>
        <authorList>
            <person name="Patra A.K."/>
            <person name="Ho P.T."/>
            <person name="Jun S."/>
            <person name="Lee S.J."/>
            <person name="Kim Y."/>
            <person name="Won Y.J."/>
        </authorList>
    </citation>
    <scope>NUCLEOTIDE SEQUENCE [LARGE SCALE GENOMIC DNA]</scope>
    <source>
        <strain evidence="1">Wonlab-2016</strain>
    </source>
</reference>
<dbReference type="Proteomes" id="UP001519460">
    <property type="component" value="Unassembled WGS sequence"/>
</dbReference>
<dbReference type="AlphaFoldDB" id="A0ABD0KX25"/>
<organism evidence="1 2">
    <name type="scientific">Batillaria attramentaria</name>
    <dbReference type="NCBI Taxonomy" id="370345"/>
    <lineage>
        <taxon>Eukaryota</taxon>
        <taxon>Metazoa</taxon>
        <taxon>Spiralia</taxon>
        <taxon>Lophotrochozoa</taxon>
        <taxon>Mollusca</taxon>
        <taxon>Gastropoda</taxon>
        <taxon>Caenogastropoda</taxon>
        <taxon>Sorbeoconcha</taxon>
        <taxon>Cerithioidea</taxon>
        <taxon>Batillariidae</taxon>
        <taxon>Batillaria</taxon>
    </lineage>
</organism>
<comment type="caution">
    <text evidence="1">The sequence shown here is derived from an EMBL/GenBank/DDBJ whole genome shotgun (WGS) entry which is preliminary data.</text>
</comment>
<proteinExistence type="predicted"/>
<evidence type="ECO:0000313" key="1">
    <source>
        <dbReference type="EMBL" id="KAK7491647.1"/>
    </source>
</evidence>
<gene>
    <name evidence="1" type="ORF">BaRGS_00017100</name>
</gene>
<sequence length="178" mass="19775">MTDSVLVDGSNRPSYWTTTDIVAKEPLPANTSVHCSEQGLSQASQQTRLAQYTATRYSNPVRMEVFIRLRCRGPHSDTTTSTVATGHPWGITAKHLVAPGGASTPGMLCVNLISCDWRARWRSPNERWRPPRETVRQRLMMERQSPHITTGTAESVRELPARFLADDVAGVVKTSMGR</sequence>